<evidence type="ECO:0000256" key="9">
    <source>
        <dbReference type="ARBA" id="ARBA00022840"/>
    </source>
</evidence>
<evidence type="ECO:0000256" key="6">
    <source>
        <dbReference type="ARBA" id="ARBA00022801"/>
    </source>
</evidence>
<dbReference type="InterPro" id="IPR038726">
    <property type="entry name" value="PDDEXK_AddAB-type"/>
</dbReference>
<evidence type="ECO:0000256" key="4">
    <source>
        <dbReference type="ARBA" id="ARBA00022741"/>
    </source>
</evidence>
<evidence type="ECO:0000256" key="12">
    <source>
        <dbReference type="ARBA" id="ARBA00023125"/>
    </source>
</evidence>
<name>A0A212LXC4_9FIRM</name>
<dbReference type="EC" id="3.6.4.12" evidence="15"/>
<feature type="domain" description="UvrD-like helicase C-terminal" evidence="14">
    <location>
        <begin position="267"/>
        <end position="595"/>
    </location>
</feature>
<dbReference type="GO" id="GO:0051539">
    <property type="term" value="F:4 iron, 4 sulfur cluster binding"/>
    <property type="evidence" value="ECO:0007669"/>
    <property type="project" value="UniProtKB-KW"/>
</dbReference>
<keyword evidence="10" id="KW-0408">Iron</keyword>
<evidence type="ECO:0000256" key="2">
    <source>
        <dbReference type="ARBA" id="ARBA00022722"/>
    </source>
</evidence>
<keyword evidence="9" id="KW-0067">ATP-binding</keyword>
<keyword evidence="6 15" id="KW-0378">Hydrolase</keyword>
<evidence type="ECO:0000256" key="1">
    <source>
        <dbReference type="ARBA" id="ARBA00022485"/>
    </source>
</evidence>
<dbReference type="GO" id="GO:0046872">
    <property type="term" value="F:metal ion binding"/>
    <property type="evidence" value="ECO:0007669"/>
    <property type="project" value="UniProtKB-KW"/>
</dbReference>
<dbReference type="SUPFAM" id="SSF52540">
    <property type="entry name" value="P-loop containing nucleoside triphosphate hydrolases"/>
    <property type="match status" value="1"/>
</dbReference>
<dbReference type="GO" id="GO:0003678">
    <property type="term" value="F:DNA helicase activity"/>
    <property type="evidence" value="ECO:0007669"/>
    <property type="project" value="UniProtKB-EC"/>
</dbReference>
<evidence type="ECO:0000256" key="11">
    <source>
        <dbReference type="ARBA" id="ARBA00023014"/>
    </source>
</evidence>
<dbReference type="AlphaFoldDB" id="A0A212LXC4"/>
<keyword evidence="5" id="KW-0227">DNA damage</keyword>
<dbReference type="PANTHER" id="PTHR30591:SF1">
    <property type="entry name" value="RECBCD ENZYME SUBUNIT RECC"/>
    <property type="match status" value="1"/>
</dbReference>
<dbReference type="InterPro" id="IPR014017">
    <property type="entry name" value="DNA_helicase_UvrD-like_C"/>
</dbReference>
<dbReference type="EMBL" id="FMJE01000004">
    <property type="protein sequence ID" value="SCM82178.1"/>
    <property type="molecule type" value="Genomic_DNA"/>
</dbReference>
<dbReference type="RefSeq" id="WP_288184917.1">
    <property type="nucleotide sequence ID" value="NZ_LT608335.1"/>
</dbReference>
<evidence type="ECO:0000256" key="7">
    <source>
        <dbReference type="ARBA" id="ARBA00022806"/>
    </source>
</evidence>
<gene>
    <name evidence="15" type="primary">addB</name>
    <name evidence="15" type="ORF">KL86SPO_40663</name>
</gene>
<dbReference type="GO" id="GO:0005524">
    <property type="term" value="F:ATP binding"/>
    <property type="evidence" value="ECO:0007669"/>
    <property type="project" value="UniProtKB-KW"/>
</dbReference>
<keyword evidence="13" id="KW-0234">DNA repair</keyword>
<evidence type="ECO:0000313" key="15">
    <source>
        <dbReference type="EMBL" id="SCM82178.1"/>
    </source>
</evidence>
<evidence type="ECO:0000256" key="8">
    <source>
        <dbReference type="ARBA" id="ARBA00022839"/>
    </source>
</evidence>
<dbReference type="EC" id="3.1.-.-" evidence="15"/>
<dbReference type="PANTHER" id="PTHR30591">
    <property type="entry name" value="RECBCD ENZYME SUBUNIT RECC"/>
    <property type="match status" value="1"/>
</dbReference>
<dbReference type="NCBIfam" id="TIGR02773">
    <property type="entry name" value="addB_Gpos"/>
    <property type="match status" value="1"/>
</dbReference>
<dbReference type="Pfam" id="PF21445">
    <property type="entry name" value="ADDB_N"/>
    <property type="match status" value="1"/>
</dbReference>
<dbReference type="InterPro" id="IPR049035">
    <property type="entry name" value="ADDB_N"/>
</dbReference>
<keyword evidence="12" id="KW-0238">DNA-binding</keyword>
<keyword evidence="11" id="KW-0411">Iron-sulfur</keyword>
<dbReference type="Pfam" id="PF12705">
    <property type="entry name" value="PDDEXK_1"/>
    <property type="match status" value="1"/>
</dbReference>
<keyword evidence="4" id="KW-0547">Nucleotide-binding</keyword>
<evidence type="ECO:0000256" key="10">
    <source>
        <dbReference type="ARBA" id="ARBA00023004"/>
    </source>
</evidence>
<dbReference type="GO" id="GO:0003677">
    <property type="term" value="F:DNA binding"/>
    <property type="evidence" value="ECO:0007669"/>
    <property type="project" value="UniProtKB-KW"/>
</dbReference>
<keyword evidence="7 15" id="KW-0347">Helicase</keyword>
<protein>
    <submittedName>
        <fullName evidence="15">ATP-dependent helicase/deoxyribonuclease subunit B</fullName>
        <ecNumber evidence="15">3.1.-.-</ecNumber>
        <ecNumber evidence="15">3.6.4.12</ecNumber>
    </submittedName>
</protein>
<dbReference type="Gene3D" id="3.90.320.10">
    <property type="match status" value="1"/>
</dbReference>
<dbReference type="GO" id="GO:0004527">
    <property type="term" value="F:exonuclease activity"/>
    <property type="evidence" value="ECO:0007669"/>
    <property type="project" value="UniProtKB-KW"/>
</dbReference>
<evidence type="ECO:0000256" key="5">
    <source>
        <dbReference type="ARBA" id="ARBA00022763"/>
    </source>
</evidence>
<dbReference type="InterPro" id="IPR011604">
    <property type="entry name" value="PDDEXK-like_dom_sf"/>
</dbReference>
<keyword evidence="2" id="KW-0540">Nuclease</keyword>
<keyword evidence="8" id="KW-0269">Exonuclease</keyword>
<evidence type="ECO:0000259" key="14">
    <source>
        <dbReference type="PROSITE" id="PS51217"/>
    </source>
</evidence>
<dbReference type="GO" id="GO:0000724">
    <property type="term" value="P:double-strand break repair via homologous recombination"/>
    <property type="evidence" value="ECO:0007669"/>
    <property type="project" value="InterPro"/>
</dbReference>
<evidence type="ECO:0000256" key="13">
    <source>
        <dbReference type="ARBA" id="ARBA00023204"/>
    </source>
</evidence>
<keyword evidence="3" id="KW-0479">Metal-binding</keyword>
<dbReference type="InterPro" id="IPR014140">
    <property type="entry name" value="DNA_helicase_suAddB"/>
</dbReference>
<dbReference type="Gene3D" id="6.10.140.1030">
    <property type="match status" value="1"/>
</dbReference>
<proteinExistence type="predicted"/>
<dbReference type="PROSITE" id="PS51217">
    <property type="entry name" value="UVRD_HELICASE_CTER"/>
    <property type="match status" value="1"/>
</dbReference>
<keyword evidence="1" id="KW-0004">4Fe-4S</keyword>
<dbReference type="InterPro" id="IPR027417">
    <property type="entry name" value="P-loop_NTPase"/>
</dbReference>
<dbReference type="Gene3D" id="3.40.50.300">
    <property type="entry name" value="P-loop containing nucleotide triphosphate hydrolases"/>
    <property type="match status" value="4"/>
</dbReference>
<reference evidence="15" key="1">
    <citation type="submission" date="2016-08" db="EMBL/GenBank/DDBJ databases">
        <authorList>
            <person name="Seilhamer J.J."/>
        </authorList>
    </citation>
    <scope>NUCLEOTIDE SEQUENCE</scope>
    <source>
        <strain evidence="15">86</strain>
    </source>
</reference>
<organism evidence="15">
    <name type="scientific">uncultured Sporomusa sp</name>
    <dbReference type="NCBI Taxonomy" id="307249"/>
    <lineage>
        <taxon>Bacteria</taxon>
        <taxon>Bacillati</taxon>
        <taxon>Bacillota</taxon>
        <taxon>Negativicutes</taxon>
        <taxon>Selenomonadales</taxon>
        <taxon>Sporomusaceae</taxon>
        <taxon>Sporomusa</taxon>
        <taxon>environmental samples</taxon>
    </lineage>
</organism>
<accession>A0A212LXC4</accession>
<evidence type="ECO:0000256" key="3">
    <source>
        <dbReference type="ARBA" id="ARBA00022723"/>
    </source>
</evidence>
<sequence length="1158" mass="129583">MKLTFILGRAGYGKTWQCINEISARLAELPDGRPLIFIVPEQATYEVERALAAACPSDGFVRAHVVGFRRLAHRVLHETGGAARPHISELGKRMVFSRLLMENKENFKLLARAAAEKSFAATVEGLVKEFKTYGIGPDKLHELAGDEACQGSQALAGKVHDLALLYQGFEDFLAGRYTDPEDYLGLLAEKIPESSLLQQAEVWVDGFAWFTPQEYAVLTAILQTAAAMTVTLCLEQPDTSLHAREEALFYRQWETCRKIKQLATGLKAEVIYRELPVPHRFRRPVLAVIEQQFFGGKSQEAPAVDNSFILAEAANRRTEAEAIACEMIRLSREEGLRWRDMAILIRDMDSYAELMATVLADYAIPFFRDNTRPAVHHPLAELVRSALDIVLEKWSYEPVFRCLKTDLVPVTRDEVDILENYCLEFGIRGSRWTNPEPWPFRRRYSLAEDEWAGDEPGAGDQAHLAKIDFIRRQGTEQLVTLSGKLTPALREGLPPLKLVQAVYDFLTGLQVADRLTAWATAAEEAGDLEQAREHQQMWPKLIELLDQIVDTFADQPLTLAEFAAIVSEGLEGTKLSLIPPGLDYVTIAALERTRRLKIKAAFVPGASDGVLPRRRREEGLLSDNDRALLKKLGLELSGGAVDDVFAEQFLVYTALTRASRFLWVSYPLADAEGKALTPSPIVRRLKEITGSTPLALPVEPPPGREAGYLARPERALAALAGALRLYRETGQMSPAWWDVYNWALTADNWRDQLTIKLAGLFHHNQLGRLEPGLPGRLYAKNGVLRGSVTRFEAFRACPFKHFAQYGLALKERALYQLQSPDLGQFLHAVLKQFGDRLAETGQSWGDITQNQIGDLCTGIVTELAPKLQNEILLSSKQHEHLVTRLTRRAVKAVSRLAAWAKVSQFRPLAFEQAFGRGQNALPPLTLALPEAKVEVAGQIDRLDIGEYDGRQYVLVIDYKSGGAWLSLTEVYYGLKLQLLTYLLVAMNARQGEDACLPAGVLYYFLKNPVVSAATLRTPEQIEKDINARLKMPGWLLADTTIAGMLEQTLDGWSEFFKIALGKKGFYESCMDKLKTGEEFELLLIHVEQELLAVAAAILAGETAIRPYRLDKATPCGYCDFRPVCQFDRNLPENDYLVLPRLVDQEILNELRRRKGGTE</sequence>